<name>A0A0M9AHL3_9EURY</name>
<protein>
    <submittedName>
        <fullName evidence="2">Uncharacterized protein</fullName>
    </submittedName>
</protein>
<keyword evidence="3" id="KW-1185">Reference proteome</keyword>
<evidence type="ECO:0000256" key="1">
    <source>
        <dbReference type="SAM" id="MobiDB-lite"/>
    </source>
</evidence>
<evidence type="ECO:0000313" key="2">
    <source>
        <dbReference type="EMBL" id="KOX92149.1"/>
    </source>
</evidence>
<proteinExistence type="predicted"/>
<dbReference type="EMBL" id="LIST01000017">
    <property type="protein sequence ID" value="KOX92149.1"/>
    <property type="molecule type" value="Genomic_DNA"/>
</dbReference>
<evidence type="ECO:0000313" key="3">
    <source>
        <dbReference type="Proteomes" id="UP000037747"/>
    </source>
</evidence>
<feature type="compositionally biased region" description="Acidic residues" evidence="1">
    <location>
        <begin position="1"/>
        <end position="11"/>
    </location>
</feature>
<organism evidence="2 3">
    <name type="scientific">Halorubrum tropicale</name>
    <dbReference type="NCBI Taxonomy" id="1765655"/>
    <lineage>
        <taxon>Archaea</taxon>
        <taxon>Methanobacteriati</taxon>
        <taxon>Methanobacteriota</taxon>
        <taxon>Stenosarchaea group</taxon>
        <taxon>Halobacteria</taxon>
        <taxon>Halobacteriales</taxon>
        <taxon>Haloferacaceae</taxon>
        <taxon>Halorubrum</taxon>
    </lineage>
</organism>
<dbReference type="PATRIC" id="fig|1705389.3.peg.2888"/>
<reference evidence="2 3" key="1">
    <citation type="submission" date="2015-08" db="EMBL/GenBank/DDBJ databases">
        <title>Genomes of Isolates from Cabo Rojo, PR.</title>
        <authorList>
            <person name="Sanchez-Nieves R.L."/>
            <person name="Montalvo-Rodriguez R."/>
        </authorList>
    </citation>
    <scope>NUCLEOTIDE SEQUENCE [LARGE SCALE GENOMIC DNA]</scope>
    <source>
        <strain evidence="2 3">5</strain>
    </source>
</reference>
<accession>A0A0M9AHL3</accession>
<feature type="region of interest" description="Disordered" evidence="1">
    <location>
        <begin position="1"/>
        <end position="26"/>
    </location>
</feature>
<comment type="caution">
    <text evidence="2">The sequence shown here is derived from an EMBL/GenBank/DDBJ whole genome shotgun (WGS) entry which is preliminary data.</text>
</comment>
<dbReference type="STRING" id="1765655.AMR74_16990"/>
<dbReference type="OrthoDB" id="330244at2157"/>
<dbReference type="Proteomes" id="UP000037747">
    <property type="component" value="Unassembled WGS sequence"/>
</dbReference>
<sequence>MTDDGRDDDLDTGVPDSDPRHIDPAGDLADAVEAGDLELELDDEQDVDELREFLERAEAGEFDADPSLEATVRIVRSLLNDVEE</sequence>
<dbReference type="AlphaFoldDB" id="A0A0M9AHL3"/>
<gene>
    <name evidence="2" type="ORF">AMR74_16990</name>
</gene>